<evidence type="ECO:0000313" key="2">
    <source>
        <dbReference type="EMBL" id="GHB05128.1"/>
    </source>
</evidence>
<evidence type="ECO:0000313" key="3">
    <source>
        <dbReference type="Proteomes" id="UP000599437"/>
    </source>
</evidence>
<feature type="compositionally biased region" description="Polar residues" evidence="1">
    <location>
        <begin position="1"/>
        <end position="10"/>
    </location>
</feature>
<dbReference type="EMBL" id="BMVO01000008">
    <property type="protein sequence ID" value="GHB05128.1"/>
    <property type="molecule type" value="Genomic_DNA"/>
</dbReference>
<reference evidence="3" key="1">
    <citation type="journal article" date="2019" name="Int. J. Syst. Evol. Microbiol.">
        <title>The Global Catalogue of Microorganisms (GCM) 10K type strain sequencing project: providing services to taxonomists for standard genome sequencing and annotation.</title>
        <authorList>
            <consortium name="The Broad Institute Genomics Platform"/>
            <consortium name="The Broad Institute Genome Sequencing Center for Infectious Disease"/>
            <person name="Wu L."/>
            <person name="Ma J."/>
        </authorList>
    </citation>
    <scope>NUCLEOTIDE SEQUENCE [LARGE SCALE GENOMIC DNA]</scope>
    <source>
        <strain evidence="3">JCM 4737</strain>
    </source>
</reference>
<sequence>MGTPSSTPAQPGSPESRPVPRLRTMPIAVAATATVAALDTAGKTHRLPAGHRPLGIAVF</sequence>
<organism evidence="2 3">
    <name type="scientific">Streptomyces chryseus</name>
    <dbReference type="NCBI Taxonomy" id="68186"/>
    <lineage>
        <taxon>Bacteria</taxon>
        <taxon>Bacillati</taxon>
        <taxon>Actinomycetota</taxon>
        <taxon>Actinomycetes</taxon>
        <taxon>Kitasatosporales</taxon>
        <taxon>Streptomycetaceae</taxon>
        <taxon>Streptomyces</taxon>
    </lineage>
</organism>
<comment type="caution">
    <text evidence="2">The sequence shown here is derived from an EMBL/GenBank/DDBJ whole genome shotgun (WGS) entry which is preliminary data.</text>
</comment>
<dbReference type="Proteomes" id="UP000599437">
    <property type="component" value="Unassembled WGS sequence"/>
</dbReference>
<evidence type="ECO:0000256" key="1">
    <source>
        <dbReference type="SAM" id="MobiDB-lite"/>
    </source>
</evidence>
<keyword evidence="3" id="KW-1185">Reference proteome</keyword>
<protein>
    <submittedName>
        <fullName evidence="2">Uncharacterized protein</fullName>
    </submittedName>
</protein>
<dbReference type="RefSeq" id="WP_138895166.1">
    <property type="nucleotide sequence ID" value="NZ_BMVO01000008.1"/>
</dbReference>
<name>A0ABQ3DKX8_9ACTN</name>
<accession>A0ABQ3DKX8</accession>
<gene>
    <name evidence="2" type="ORF">GCM10010346_30150</name>
</gene>
<proteinExistence type="predicted"/>
<feature type="region of interest" description="Disordered" evidence="1">
    <location>
        <begin position="1"/>
        <end position="22"/>
    </location>
</feature>